<reference evidence="3 4" key="1">
    <citation type="journal article" date="2023" name="Plants (Basel)">
        <title>Bridging the Gap: Combining Genomics and Transcriptomics Approaches to Understand Stylosanthes scabra, an Orphan Legume from the Brazilian Caatinga.</title>
        <authorList>
            <person name="Ferreira-Neto J.R.C."/>
            <person name="da Silva M.D."/>
            <person name="Binneck E."/>
            <person name="de Melo N.F."/>
            <person name="da Silva R.H."/>
            <person name="de Melo A.L.T.M."/>
            <person name="Pandolfi V."/>
            <person name="Bustamante F.O."/>
            <person name="Brasileiro-Vidal A.C."/>
            <person name="Benko-Iseppon A.M."/>
        </authorList>
    </citation>
    <scope>NUCLEOTIDE SEQUENCE [LARGE SCALE GENOMIC DNA]</scope>
    <source>
        <tissue evidence="3">Leaves</tissue>
    </source>
</reference>
<feature type="region of interest" description="Disordered" evidence="1">
    <location>
        <begin position="1"/>
        <end position="44"/>
    </location>
</feature>
<evidence type="ECO:0000256" key="2">
    <source>
        <dbReference type="SAM" id="Phobius"/>
    </source>
</evidence>
<dbReference type="EMBL" id="JASCZI010091545">
    <property type="protein sequence ID" value="MED6150644.1"/>
    <property type="molecule type" value="Genomic_DNA"/>
</dbReference>
<keyword evidence="2" id="KW-0812">Transmembrane</keyword>
<comment type="caution">
    <text evidence="3">The sequence shown here is derived from an EMBL/GenBank/DDBJ whole genome shotgun (WGS) entry which is preliminary data.</text>
</comment>
<sequence>GGGYKRPTKGLAKPNWVEGEGEARHRREEERKKKEEGREEQQTTRKFCDKLEKMLCRRWGRKQPPVAKELPEDGASVTIQSPENHSFRPLEITGSTSGEIQPVYREVRPVNSEIRSMNSEVRPAMRGPGTDEYNEYQKRCLLHTLFSLILLIILMYVFIIILSKQLYIHDYLKE</sequence>
<feature type="compositionally biased region" description="Basic and acidic residues" evidence="1">
    <location>
        <begin position="21"/>
        <end position="44"/>
    </location>
</feature>
<keyword evidence="2" id="KW-1133">Transmembrane helix</keyword>
<keyword evidence="4" id="KW-1185">Reference proteome</keyword>
<protein>
    <submittedName>
        <fullName evidence="3">Uncharacterized protein</fullName>
    </submittedName>
</protein>
<feature type="non-terminal residue" evidence="3">
    <location>
        <position position="1"/>
    </location>
</feature>
<evidence type="ECO:0000256" key="1">
    <source>
        <dbReference type="SAM" id="MobiDB-lite"/>
    </source>
</evidence>
<evidence type="ECO:0000313" key="3">
    <source>
        <dbReference type="EMBL" id="MED6150644.1"/>
    </source>
</evidence>
<evidence type="ECO:0000313" key="4">
    <source>
        <dbReference type="Proteomes" id="UP001341840"/>
    </source>
</evidence>
<keyword evidence="2" id="KW-0472">Membrane</keyword>
<dbReference type="Proteomes" id="UP001341840">
    <property type="component" value="Unassembled WGS sequence"/>
</dbReference>
<accession>A0ABU6TQ53</accession>
<gene>
    <name evidence="3" type="ORF">PIB30_074411</name>
</gene>
<proteinExistence type="predicted"/>
<name>A0ABU6TQ53_9FABA</name>
<feature type="transmembrane region" description="Helical" evidence="2">
    <location>
        <begin position="141"/>
        <end position="163"/>
    </location>
</feature>
<organism evidence="3 4">
    <name type="scientific">Stylosanthes scabra</name>
    <dbReference type="NCBI Taxonomy" id="79078"/>
    <lineage>
        <taxon>Eukaryota</taxon>
        <taxon>Viridiplantae</taxon>
        <taxon>Streptophyta</taxon>
        <taxon>Embryophyta</taxon>
        <taxon>Tracheophyta</taxon>
        <taxon>Spermatophyta</taxon>
        <taxon>Magnoliopsida</taxon>
        <taxon>eudicotyledons</taxon>
        <taxon>Gunneridae</taxon>
        <taxon>Pentapetalae</taxon>
        <taxon>rosids</taxon>
        <taxon>fabids</taxon>
        <taxon>Fabales</taxon>
        <taxon>Fabaceae</taxon>
        <taxon>Papilionoideae</taxon>
        <taxon>50 kb inversion clade</taxon>
        <taxon>dalbergioids sensu lato</taxon>
        <taxon>Dalbergieae</taxon>
        <taxon>Pterocarpus clade</taxon>
        <taxon>Stylosanthes</taxon>
    </lineage>
</organism>